<dbReference type="PANTHER" id="PTHR43798">
    <property type="entry name" value="MONOACYLGLYCEROL LIPASE"/>
    <property type="match status" value="1"/>
</dbReference>
<dbReference type="Pfam" id="PF00486">
    <property type="entry name" value="Trans_reg_C"/>
    <property type="match status" value="1"/>
</dbReference>
<dbReference type="InterPro" id="IPR016032">
    <property type="entry name" value="Sig_transdc_resp-reg_C-effctor"/>
</dbReference>
<evidence type="ECO:0000256" key="2">
    <source>
        <dbReference type="PROSITE-ProRule" id="PRU01091"/>
    </source>
</evidence>
<comment type="caution">
    <text evidence="4">The sequence shown here is derived from an EMBL/GenBank/DDBJ whole genome shotgun (WGS) entry which is preliminary data.</text>
</comment>
<organism evidence="4">
    <name type="scientific">Ruegeria sp. PrR005</name>
    <dbReference type="NCBI Taxonomy" id="2706882"/>
    <lineage>
        <taxon>Bacteria</taxon>
        <taxon>Pseudomonadati</taxon>
        <taxon>Pseudomonadota</taxon>
        <taxon>Alphaproteobacteria</taxon>
        <taxon>Rhodobacterales</taxon>
        <taxon>Roseobacteraceae</taxon>
        <taxon>Ruegeria</taxon>
    </lineage>
</organism>
<feature type="DNA-binding region" description="OmpR/PhoB-type" evidence="2">
    <location>
        <begin position="1"/>
        <end position="98"/>
    </location>
</feature>
<dbReference type="SUPFAM" id="SSF53474">
    <property type="entry name" value="alpha/beta-Hydrolases"/>
    <property type="match status" value="1"/>
</dbReference>
<dbReference type="GO" id="GO:0003677">
    <property type="term" value="F:DNA binding"/>
    <property type="evidence" value="ECO:0007669"/>
    <property type="project" value="UniProtKB-UniRule"/>
</dbReference>
<dbReference type="EMBL" id="JAAGOX010000011">
    <property type="protein sequence ID" value="NDW44787.1"/>
    <property type="molecule type" value="Genomic_DNA"/>
</dbReference>
<dbReference type="RefSeq" id="WP_164128754.1">
    <property type="nucleotide sequence ID" value="NZ_JAAGOX010000011.1"/>
</dbReference>
<protein>
    <submittedName>
        <fullName evidence="4">Alpha/beta fold hydrolase</fullName>
    </submittedName>
</protein>
<dbReference type="SUPFAM" id="SSF46894">
    <property type="entry name" value="C-terminal effector domain of the bipartite response regulators"/>
    <property type="match status" value="1"/>
</dbReference>
<gene>
    <name evidence="4" type="ORF">G0P99_07445</name>
</gene>
<dbReference type="Gene3D" id="1.10.10.10">
    <property type="entry name" value="Winged helix-like DNA-binding domain superfamily/Winged helix DNA-binding domain"/>
    <property type="match status" value="1"/>
</dbReference>
<dbReference type="GO" id="GO:0006355">
    <property type="term" value="P:regulation of DNA-templated transcription"/>
    <property type="evidence" value="ECO:0007669"/>
    <property type="project" value="InterPro"/>
</dbReference>
<dbReference type="GO" id="GO:0016787">
    <property type="term" value="F:hydrolase activity"/>
    <property type="evidence" value="ECO:0007669"/>
    <property type="project" value="UniProtKB-KW"/>
</dbReference>
<feature type="domain" description="OmpR/PhoB-type" evidence="3">
    <location>
        <begin position="1"/>
        <end position="98"/>
    </location>
</feature>
<dbReference type="SMART" id="SM00862">
    <property type="entry name" value="Trans_reg_C"/>
    <property type="match status" value="1"/>
</dbReference>
<keyword evidence="1 2" id="KW-0238">DNA-binding</keyword>
<dbReference type="Gene3D" id="3.40.50.1820">
    <property type="entry name" value="alpha/beta hydrolase"/>
    <property type="match status" value="1"/>
</dbReference>
<reference evidence="4" key="1">
    <citation type="submission" date="2020-02" db="EMBL/GenBank/DDBJ databases">
        <title>Delineation of the pyrene-degrading pathway in Roseobacter clade bacteria by genomic analysis.</title>
        <authorList>
            <person name="Zhou H."/>
            <person name="Wang H."/>
        </authorList>
    </citation>
    <scope>NUCLEOTIDE SEQUENCE</scope>
    <source>
        <strain evidence="4">PrR005</strain>
    </source>
</reference>
<dbReference type="PROSITE" id="PS51755">
    <property type="entry name" value="OMPR_PHOB"/>
    <property type="match status" value="1"/>
</dbReference>
<dbReference type="InterPro" id="IPR029058">
    <property type="entry name" value="AB_hydrolase_fold"/>
</dbReference>
<evidence type="ECO:0000259" key="3">
    <source>
        <dbReference type="PROSITE" id="PS51755"/>
    </source>
</evidence>
<dbReference type="CDD" id="cd00383">
    <property type="entry name" value="trans_reg_C"/>
    <property type="match status" value="1"/>
</dbReference>
<proteinExistence type="predicted"/>
<dbReference type="InterPro" id="IPR036388">
    <property type="entry name" value="WH-like_DNA-bd_sf"/>
</dbReference>
<dbReference type="Pfam" id="PF00561">
    <property type="entry name" value="Abhydrolase_1"/>
    <property type="match status" value="1"/>
</dbReference>
<dbReference type="PRINTS" id="PR00111">
    <property type="entry name" value="ABHYDROLASE"/>
</dbReference>
<keyword evidence="4" id="KW-0378">Hydrolase</keyword>
<dbReference type="AlphaFoldDB" id="A0A6B2NQD8"/>
<dbReference type="InterPro" id="IPR000073">
    <property type="entry name" value="AB_hydrolase_1"/>
</dbReference>
<evidence type="ECO:0000313" key="4">
    <source>
        <dbReference type="EMBL" id="NDW44787.1"/>
    </source>
</evidence>
<dbReference type="GO" id="GO:0000160">
    <property type="term" value="P:phosphorelay signal transduction system"/>
    <property type="evidence" value="ECO:0007669"/>
    <property type="project" value="InterPro"/>
</dbReference>
<dbReference type="InterPro" id="IPR050266">
    <property type="entry name" value="AB_hydrolase_sf"/>
</dbReference>
<dbReference type="InterPro" id="IPR001867">
    <property type="entry name" value="OmpR/PhoB-type_DNA-bd"/>
</dbReference>
<evidence type="ECO:0000256" key="1">
    <source>
        <dbReference type="ARBA" id="ARBA00023125"/>
    </source>
</evidence>
<sequence length="396" mass="43958">MRYVFCDCVLDTGRHVLLRGDAPVAVEPQVFDLLHLLVRNPGRLVSRDEILAEVWNGRIVSESAISARIAAVRKAVGDDGKTQRIIQTVTRRGLQMVAEVVEHSDDTSSAAGSERLEEPRIRYTTLPTGHSLAYSVSGTGPPVILIGQTRSDITAEWRLPFERHRFEALSRKNTLIRFDTIGAGQSDPRPDRSAINEQADDILHLADALRLDRFALYSQSGGCSQAIYIAAQYPDRVTRLAMMGAYAEGRAVRDSADGKEAEPLQAMLHTARSRSDSTFFEAFLLAYQPEGPLDAVRAYARMMLDAASKDHDLRHRDVINHHSSLQFLPRITCPTLILHSRHDAVHPLSEARKLAAGIADAEMVVLECANHVPWQGNAAYDTYLETLTRFLATEAR</sequence>
<name>A0A6B2NQD8_9RHOB</name>
<accession>A0A6B2NQD8</accession>